<dbReference type="InterPro" id="IPR012337">
    <property type="entry name" value="RNaseH-like_sf"/>
</dbReference>
<evidence type="ECO:0000313" key="2">
    <source>
        <dbReference type="Proteomes" id="UP000186922"/>
    </source>
</evidence>
<accession>A0A1D1UL81</accession>
<dbReference type="Proteomes" id="UP000186922">
    <property type="component" value="Unassembled WGS sequence"/>
</dbReference>
<dbReference type="AlphaFoldDB" id="A0A1D1UL81"/>
<name>A0A1D1UL81_RAMVA</name>
<sequence length="200" mass="22871">MLPDPTTISNYVGSEARKIRESLLKEIRPILRMNGGGITLDFWEEEYTKVSFLDCTVHYMYGNSELRERLVLCSEWYSVDRKTGPAVQKFVFRKLREIGLEEEDLKLWTFVTDQGGNIKVAFRDSNFERINCAGHLLNTCLQACFKTKAKSQFPMAAEAVPTLTLITNSSLCWNTHVQMLASVLAAYDELKVVFANRDEL</sequence>
<reference evidence="1 2" key="1">
    <citation type="journal article" date="2016" name="Nat. Commun.">
        <title>Extremotolerant tardigrade genome and improved radiotolerance of human cultured cells by tardigrade-unique protein.</title>
        <authorList>
            <person name="Hashimoto T."/>
            <person name="Horikawa D.D."/>
            <person name="Saito Y."/>
            <person name="Kuwahara H."/>
            <person name="Kozuka-Hata H."/>
            <person name="Shin-I T."/>
            <person name="Minakuchi Y."/>
            <person name="Ohishi K."/>
            <person name="Motoyama A."/>
            <person name="Aizu T."/>
            <person name="Enomoto A."/>
            <person name="Kondo K."/>
            <person name="Tanaka S."/>
            <person name="Hara Y."/>
            <person name="Koshikawa S."/>
            <person name="Sagara H."/>
            <person name="Miura T."/>
            <person name="Yokobori S."/>
            <person name="Miyagawa K."/>
            <person name="Suzuki Y."/>
            <person name="Kubo T."/>
            <person name="Oyama M."/>
            <person name="Kohara Y."/>
            <person name="Fujiyama A."/>
            <person name="Arakawa K."/>
            <person name="Katayama T."/>
            <person name="Toyoda A."/>
            <person name="Kunieda T."/>
        </authorList>
    </citation>
    <scope>NUCLEOTIDE SEQUENCE [LARGE SCALE GENOMIC DNA]</scope>
    <source>
        <strain evidence="1 2">YOKOZUNA-1</strain>
    </source>
</reference>
<protein>
    <recommendedName>
        <fullName evidence="3">DUF659 domain-containing protein</fullName>
    </recommendedName>
</protein>
<dbReference type="EMBL" id="BDGG01000001">
    <property type="protein sequence ID" value="GAU88402.1"/>
    <property type="molecule type" value="Genomic_DNA"/>
</dbReference>
<gene>
    <name evidence="1" type="primary">RvY_01110-1</name>
    <name evidence="1" type="synonym">RvY_01110.1</name>
    <name evidence="1" type="ORF">RvY_01110</name>
</gene>
<comment type="caution">
    <text evidence="1">The sequence shown here is derived from an EMBL/GenBank/DDBJ whole genome shotgun (WGS) entry which is preliminary data.</text>
</comment>
<evidence type="ECO:0008006" key="3">
    <source>
        <dbReference type="Google" id="ProtNLM"/>
    </source>
</evidence>
<keyword evidence="2" id="KW-1185">Reference proteome</keyword>
<dbReference type="OrthoDB" id="10047691at2759"/>
<proteinExistence type="predicted"/>
<organism evidence="1 2">
    <name type="scientific">Ramazzottius varieornatus</name>
    <name type="common">Water bear</name>
    <name type="synonym">Tardigrade</name>
    <dbReference type="NCBI Taxonomy" id="947166"/>
    <lineage>
        <taxon>Eukaryota</taxon>
        <taxon>Metazoa</taxon>
        <taxon>Ecdysozoa</taxon>
        <taxon>Tardigrada</taxon>
        <taxon>Eutardigrada</taxon>
        <taxon>Parachela</taxon>
        <taxon>Hypsibioidea</taxon>
        <taxon>Ramazzottiidae</taxon>
        <taxon>Ramazzottius</taxon>
    </lineage>
</organism>
<evidence type="ECO:0000313" key="1">
    <source>
        <dbReference type="EMBL" id="GAU88402.1"/>
    </source>
</evidence>
<dbReference type="SUPFAM" id="SSF53098">
    <property type="entry name" value="Ribonuclease H-like"/>
    <property type="match status" value="1"/>
</dbReference>